<dbReference type="AlphaFoldDB" id="A0A1F6VRY8"/>
<dbReference type="GO" id="GO:0005737">
    <property type="term" value="C:cytoplasm"/>
    <property type="evidence" value="ECO:0007669"/>
    <property type="project" value="TreeGrafter"/>
</dbReference>
<gene>
    <name evidence="10" type="ORF">A3J61_00380</name>
</gene>
<dbReference type="EMBL" id="MFUC01000006">
    <property type="protein sequence ID" value="OGI72420.1"/>
    <property type="molecule type" value="Genomic_DNA"/>
</dbReference>
<dbReference type="Pfam" id="PF00004">
    <property type="entry name" value="AAA"/>
    <property type="match status" value="1"/>
</dbReference>
<dbReference type="InterPro" id="IPR003593">
    <property type="entry name" value="AAA+_ATPase"/>
</dbReference>
<dbReference type="InterPro" id="IPR027417">
    <property type="entry name" value="P-loop_NTPase"/>
</dbReference>
<dbReference type="PANTHER" id="PTHR11638">
    <property type="entry name" value="ATP-DEPENDENT CLP PROTEASE"/>
    <property type="match status" value="1"/>
</dbReference>
<evidence type="ECO:0000256" key="4">
    <source>
        <dbReference type="ARBA" id="ARBA00022840"/>
    </source>
</evidence>
<dbReference type="Pfam" id="PF02861">
    <property type="entry name" value="Clp_N"/>
    <property type="match status" value="1"/>
</dbReference>
<dbReference type="PRINTS" id="PR00300">
    <property type="entry name" value="CLPPROTEASEA"/>
</dbReference>
<reference evidence="10 11" key="1">
    <citation type="journal article" date="2016" name="Nat. Commun.">
        <title>Thousands of microbial genomes shed light on interconnected biogeochemical processes in an aquifer system.</title>
        <authorList>
            <person name="Anantharaman K."/>
            <person name="Brown C.T."/>
            <person name="Hug L.A."/>
            <person name="Sharon I."/>
            <person name="Castelle C.J."/>
            <person name="Probst A.J."/>
            <person name="Thomas B.C."/>
            <person name="Singh A."/>
            <person name="Wilkins M.J."/>
            <person name="Karaoz U."/>
            <person name="Brodie E.L."/>
            <person name="Williams K.H."/>
            <person name="Hubbard S.S."/>
            <person name="Banfield J.F."/>
        </authorList>
    </citation>
    <scope>NUCLEOTIDE SEQUENCE [LARGE SCALE GENOMIC DNA]</scope>
</reference>
<comment type="caution">
    <text evidence="10">The sequence shown here is derived from an EMBL/GenBank/DDBJ whole genome shotgun (WGS) entry which is preliminary data.</text>
</comment>
<dbReference type="SUPFAM" id="SSF52540">
    <property type="entry name" value="P-loop containing nucleoside triphosphate hydrolases"/>
    <property type="match status" value="2"/>
</dbReference>
<feature type="coiled-coil region" evidence="8">
    <location>
        <begin position="408"/>
        <end position="435"/>
    </location>
</feature>
<dbReference type="GO" id="GO:0016887">
    <property type="term" value="F:ATP hydrolysis activity"/>
    <property type="evidence" value="ECO:0007669"/>
    <property type="project" value="InterPro"/>
</dbReference>
<protein>
    <submittedName>
        <fullName evidence="10">ATP-dependent chaperone ClpB</fullName>
    </submittedName>
</protein>
<dbReference type="InterPro" id="IPR003959">
    <property type="entry name" value="ATPase_AAA_core"/>
</dbReference>
<dbReference type="CDD" id="cd19499">
    <property type="entry name" value="RecA-like_ClpB_Hsp104-like"/>
    <property type="match status" value="1"/>
</dbReference>
<keyword evidence="4" id="KW-0067">ATP-binding</keyword>
<dbReference type="PROSITE" id="PS51903">
    <property type="entry name" value="CLP_R"/>
    <property type="match status" value="1"/>
</dbReference>
<dbReference type="Gene3D" id="1.10.1780.10">
    <property type="entry name" value="Clp, N-terminal domain"/>
    <property type="match status" value="1"/>
</dbReference>
<organism evidence="10 11">
    <name type="scientific">Candidatus Nomurabacteria bacterium RIFCSPHIGHO2_02_FULL_38_15</name>
    <dbReference type="NCBI Taxonomy" id="1801752"/>
    <lineage>
        <taxon>Bacteria</taxon>
        <taxon>Candidatus Nomuraibacteriota</taxon>
    </lineage>
</organism>
<keyword evidence="3" id="KW-0547">Nucleotide-binding</keyword>
<comment type="subunit">
    <text evidence="6">Homohexamer. The oligomerization is ATP-dependent.</text>
</comment>
<dbReference type="FunFam" id="3.40.50.300:FF:000025">
    <property type="entry name" value="ATP-dependent Clp protease subunit"/>
    <property type="match status" value="1"/>
</dbReference>
<dbReference type="Pfam" id="PF10431">
    <property type="entry name" value="ClpB_D2-small"/>
    <property type="match status" value="1"/>
</dbReference>
<dbReference type="FunFam" id="3.40.50.300:FF:000010">
    <property type="entry name" value="Chaperone clpB 1, putative"/>
    <property type="match status" value="1"/>
</dbReference>
<dbReference type="PANTHER" id="PTHR11638:SF18">
    <property type="entry name" value="HEAT SHOCK PROTEIN 104"/>
    <property type="match status" value="1"/>
</dbReference>
<dbReference type="GO" id="GO:0005524">
    <property type="term" value="F:ATP binding"/>
    <property type="evidence" value="ECO:0007669"/>
    <property type="project" value="UniProtKB-KW"/>
</dbReference>
<dbReference type="InterPro" id="IPR036628">
    <property type="entry name" value="Clp_N_dom_sf"/>
</dbReference>
<evidence type="ECO:0000259" key="9">
    <source>
        <dbReference type="PROSITE" id="PS51903"/>
    </source>
</evidence>
<dbReference type="SUPFAM" id="SSF81923">
    <property type="entry name" value="Double Clp-N motif"/>
    <property type="match status" value="1"/>
</dbReference>
<evidence type="ECO:0000256" key="7">
    <source>
        <dbReference type="PROSITE-ProRule" id="PRU01251"/>
    </source>
</evidence>
<dbReference type="InterPro" id="IPR019489">
    <property type="entry name" value="Clp_ATPase_C"/>
</dbReference>
<evidence type="ECO:0000256" key="1">
    <source>
        <dbReference type="ARBA" id="ARBA00008675"/>
    </source>
</evidence>
<dbReference type="CDD" id="cd00009">
    <property type="entry name" value="AAA"/>
    <property type="match status" value="1"/>
</dbReference>
<dbReference type="InterPro" id="IPR041546">
    <property type="entry name" value="ClpA/ClpB_AAA_lid"/>
</dbReference>
<dbReference type="Gene3D" id="1.10.8.60">
    <property type="match status" value="1"/>
</dbReference>
<comment type="similarity">
    <text evidence="1">Belongs to the ClpA/ClpB family.</text>
</comment>
<dbReference type="Pfam" id="PF17871">
    <property type="entry name" value="AAA_lid_9"/>
    <property type="match status" value="1"/>
</dbReference>
<feature type="coiled-coil region" evidence="8">
    <location>
        <begin position="150"/>
        <end position="177"/>
    </location>
</feature>
<dbReference type="Pfam" id="PF07724">
    <property type="entry name" value="AAA_2"/>
    <property type="match status" value="1"/>
</dbReference>
<evidence type="ECO:0000313" key="10">
    <source>
        <dbReference type="EMBL" id="OGI72420.1"/>
    </source>
</evidence>
<dbReference type="SMART" id="SM00382">
    <property type="entry name" value="AAA"/>
    <property type="match status" value="2"/>
</dbReference>
<proteinExistence type="inferred from homology"/>
<feature type="coiled-coil region" evidence="8">
    <location>
        <begin position="481"/>
        <end position="556"/>
    </location>
</feature>
<accession>A0A1F6VRY8</accession>
<feature type="domain" description="Clp R" evidence="9">
    <location>
        <begin position="5"/>
        <end position="152"/>
    </location>
</feature>
<dbReference type="PROSITE" id="PS00871">
    <property type="entry name" value="CLPAB_2"/>
    <property type="match status" value="1"/>
</dbReference>
<keyword evidence="2 7" id="KW-0677">Repeat</keyword>
<dbReference type="FunFam" id="3.40.50.300:FF:000120">
    <property type="entry name" value="ATP-dependent chaperone ClpB"/>
    <property type="match status" value="1"/>
</dbReference>
<evidence type="ECO:0000256" key="5">
    <source>
        <dbReference type="ARBA" id="ARBA00023186"/>
    </source>
</evidence>
<dbReference type="Proteomes" id="UP000179686">
    <property type="component" value="Unassembled WGS sequence"/>
</dbReference>
<name>A0A1F6VRY8_9BACT</name>
<dbReference type="InterPro" id="IPR004176">
    <property type="entry name" value="Clp_R_N"/>
</dbReference>
<evidence type="ECO:0000256" key="3">
    <source>
        <dbReference type="ARBA" id="ARBA00022741"/>
    </source>
</evidence>
<evidence type="ECO:0000256" key="2">
    <source>
        <dbReference type="ARBA" id="ARBA00022737"/>
    </source>
</evidence>
<dbReference type="InterPro" id="IPR001270">
    <property type="entry name" value="ClpA/B"/>
</dbReference>
<evidence type="ECO:0000256" key="6">
    <source>
        <dbReference type="ARBA" id="ARBA00026057"/>
    </source>
</evidence>
<sequence>MIPSFNQFTTKAKETIKRAHEFAIERGQNHVNSMHLLAAIMFQEEGIVFSMLESINVDVMLLSDNVVDTLEEPTSQSVLSQSYQMYLAQDLATILETSPEVAKSIGEEFVSTEHLFLTILEVDSPALELLKKFSIDAKQIRNFLAENKDNKDLNKNVDKKNRNLNKFTRNLTNLARADKLDPVIGRDNEIMRVMQILSRRTKNNPILIGEPGTGKTAIVEGLAVRIAKNDVPESLKDKEVVSLDIGLLLAGTKYRGEFEDRLRGIIKEVEKSEGKIILFIDEIHTIVGAGAAEGSVDMANMLKPALARGELKAVGATTLKEYQKYIERDPALARRFQPVYIDEPNIEDAVAILRGLKDKYELFHGVRITDDAIVSAVELSSRYITSRYLPDKAVDLIDEASSTLKMSLENKPAVLEEAERKIMRLEIERQALNSDLSKDIGISNLDAKQTKDIKARIKEIEISMADIGEKTNEIGIRWKNEKSILVDMRAMKKELEQLKIEAENAEMQSDLSLAAEIRYGKIPNLQKEIDQKIDKLRKLQKSRRILKEEINAEDIANVVSRWTGIPLSRMLEEERAKLMRMEAELATRVKGQTEAIEKITSVIRRNRAGISDPNKPIGSFIFLGPTGVGKTELTKTLAEFLFDDEKALIRVDMSEYMDRHSTSKLVGSPPGYVGYDEAGQLTEAVRHRPYSVVLFDEIEKAHPEVFNVLLQVLDEGVLTDSKGRKVNFKNTVIVLTSNIGSEHIQKMESLGFSNGDQVGEYNLTKEKVMDSLKNHFRPEFLNRLDEVVVFDVLSPGVVREIVDVRIAEISERLKQKGINLIISGNAVDFMARAGYDPAYGARPLNRLIQTKILNPVANHIIRDGVKPGESVLVDVVDGQLVVETKKKNKKTISNIATKSLKARK</sequence>
<dbReference type="STRING" id="1801752.A3J61_00380"/>
<keyword evidence="5" id="KW-0143">Chaperone</keyword>
<dbReference type="InterPro" id="IPR050130">
    <property type="entry name" value="ClpA_ClpB"/>
</dbReference>
<dbReference type="SMART" id="SM01086">
    <property type="entry name" value="ClpB_D2-small"/>
    <property type="match status" value="1"/>
</dbReference>
<dbReference type="Gene3D" id="3.40.50.300">
    <property type="entry name" value="P-loop containing nucleotide triphosphate hydrolases"/>
    <property type="match status" value="3"/>
</dbReference>
<dbReference type="GO" id="GO:0034605">
    <property type="term" value="P:cellular response to heat"/>
    <property type="evidence" value="ECO:0007669"/>
    <property type="project" value="TreeGrafter"/>
</dbReference>
<evidence type="ECO:0000256" key="8">
    <source>
        <dbReference type="SAM" id="Coils"/>
    </source>
</evidence>
<keyword evidence="8" id="KW-0175">Coiled coil</keyword>
<evidence type="ECO:0000313" key="11">
    <source>
        <dbReference type="Proteomes" id="UP000179686"/>
    </source>
</evidence>
<dbReference type="InterPro" id="IPR028299">
    <property type="entry name" value="ClpA/B_CS2"/>
</dbReference>